<protein>
    <submittedName>
        <fullName evidence="1">Uncharacterized protein</fullName>
    </submittedName>
</protein>
<dbReference type="AlphaFoldDB" id="A0A6J4HM13"/>
<accession>A0A6J4HM13</accession>
<gene>
    <name evidence="1" type="ORF">AVDCRST_MAG95-814</name>
</gene>
<sequence length="174" mass="20358">MNVLLLIGLLYFNFLFQTEYTYKVADLRQIYLQAANEEKTYDQLVRHLAKYKGNDVMVQAFQAGITGLGAKYASGLYSKLKHVRSSANQFEKVVERDPVNPEIRFLRYVIEYHVPRYLLMSGNLHEDKKIVMSSLLDYPRVKLDPEAAKIMRDYFVRGDHCTESEKKQLRNLKL</sequence>
<proteinExistence type="predicted"/>
<dbReference type="EMBL" id="CADCTJ010000258">
    <property type="protein sequence ID" value="CAA9227032.1"/>
    <property type="molecule type" value="Genomic_DNA"/>
</dbReference>
<evidence type="ECO:0000313" key="1">
    <source>
        <dbReference type="EMBL" id="CAA9227032.1"/>
    </source>
</evidence>
<organism evidence="1">
    <name type="scientific">uncultured Adhaeribacter sp</name>
    <dbReference type="NCBI Taxonomy" id="448109"/>
    <lineage>
        <taxon>Bacteria</taxon>
        <taxon>Pseudomonadati</taxon>
        <taxon>Bacteroidota</taxon>
        <taxon>Cytophagia</taxon>
        <taxon>Cytophagales</taxon>
        <taxon>Hymenobacteraceae</taxon>
        <taxon>Adhaeribacter</taxon>
        <taxon>environmental samples</taxon>
    </lineage>
</organism>
<name>A0A6J4HM13_9BACT</name>
<reference evidence="1" key="1">
    <citation type="submission" date="2020-02" db="EMBL/GenBank/DDBJ databases">
        <authorList>
            <person name="Meier V. D."/>
        </authorList>
    </citation>
    <scope>NUCLEOTIDE SEQUENCE</scope>
    <source>
        <strain evidence="1">AVDCRST_MAG95</strain>
    </source>
</reference>